<dbReference type="VEuPathDB" id="FungiDB:ASPBRDRAFT_74006"/>
<dbReference type="EMBL" id="KV878682">
    <property type="protein sequence ID" value="OJJ73698.1"/>
    <property type="molecule type" value="Genomic_DNA"/>
</dbReference>
<accession>A0A1L9UPR8</accession>
<protein>
    <submittedName>
        <fullName evidence="1">Uncharacterized protein</fullName>
    </submittedName>
</protein>
<dbReference type="OrthoDB" id="37659at2759"/>
<dbReference type="RefSeq" id="XP_067480946.1">
    <property type="nucleotide sequence ID" value="XM_067629238.1"/>
</dbReference>
<gene>
    <name evidence="1" type="ORF">ASPBRDRAFT_74006</name>
</gene>
<dbReference type="AlphaFoldDB" id="A0A1L9UPR8"/>
<evidence type="ECO:0000313" key="2">
    <source>
        <dbReference type="Proteomes" id="UP000184499"/>
    </source>
</evidence>
<evidence type="ECO:0000313" key="1">
    <source>
        <dbReference type="EMBL" id="OJJ73698.1"/>
    </source>
</evidence>
<dbReference type="Proteomes" id="UP000184499">
    <property type="component" value="Unassembled WGS sequence"/>
</dbReference>
<proteinExistence type="predicted"/>
<reference evidence="2" key="1">
    <citation type="journal article" date="2017" name="Genome Biol.">
        <title>Comparative genomics reveals high biological diversity and specific adaptations in the industrially and medically important fungal genus Aspergillus.</title>
        <authorList>
            <person name="de Vries R.P."/>
            <person name="Riley R."/>
            <person name="Wiebenga A."/>
            <person name="Aguilar-Osorio G."/>
            <person name="Amillis S."/>
            <person name="Uchima C.A."/>
            <person name="Anderluh G."/>
            <person name="Asadollahi M."/>
            <person name="Askin M."/>
            <person name="Barry K."/>
            <person name="Battaglia E."/>
            <person name="Bayram O."/>
            <person name="Benocci T."/>
            <person name="Braus-Stromeyer S.A."/>
            <person name="Caldana C."/>
            <person name="Canovas D."/>
            <person name="Cerqueira G.C."/>
            <person name="Chen F."/>
            <person name="Chen W."/>
            <person name="Choi C."/>
            <person name="Clum A."/>
            <person name="Dos Santos R.A."/>
            <person name="Damasio A.R."/>
            <person name="Diallinas G."/>
            <person name="Emri T."/>
            <person name="Fekete E."/>
            <person name="Flipphi M."/>
            <person name="Freyberg S."/>
            <person name="Gallo A."/>
            <person name="Gournas C."/>
            <person name="Habgood R."/>
            <person name="Hainaut M."/>
            <person name="Harispe M.L."/>
            <person name="Henrissat B."/>
            <person name="Hilden K.S."/>
            <person name="Hope R."/>
            <person name="Hossain A."/>
            <person name="Karabika E."/>
            <person name="Karaffa L."/>
            <person name="Karanyi Z."/>
            <person name="Krasevec N."/>
            <person name="Kuo A."/>
            <person name="Kusch H."/>
            <person name="LaButti K."/>
            <person name="Lagendijk E.L."/>
            <person name="Lapidus A."/>
            <person name="Levasseur A."/>
            <person name="Lindquist E."/>
            <person name="Lipzen A."/>
            <person name="Logrieco A.F."/>
            <person name="MacCabe A."/>
            <person name="Maekelae M.R."/>
            <person name="Malavazi I."/>
            <person name="Melin P."/>
            <person name="Meyer V."/>
            <person name="Mielnichuk N."/>
            <person name="Miskei M."/>
            <person name="Molnar A.P."/>
            <person name="Mule G."/>
            <person name="Ngan C.Y."/>
            <person name="Orejas M."/>
            <person name="Orosz E."/>
            <person name="Ouedraogo J.P."/>
            <person name="Overkamp K.M."/>
            <person name="Park H.-S."/>
            <person name="Perrone G."/>
            <person name="Piumi F."/>
            <person name="Punt P.J."/>
            <person name="Ram A.F."/>
            <person name="Ramon A."/>
            <person name="Rauscher S."/>
            <person name="Record E."/>
            <person name="Riano-Pachon D.M."/>
            <person name="Robert V."/>
            <person name="Roehrig J."/>
            <person name="Ruller R."/>
            <person name="Salamov A."/>
            <person name="Salih N.S."/>
            <person name="Samson R.A."/>
            <person name="Sandor E."/>
            <person name="Sanguinetti M."/>
            <person name="Schuetze T."/>
            <person name="Sepcic K."/>
            <person name="Shelest E."/>
            <person name="Sherlock G."/>
            <person name="Sophianopoulou V."/>
            <person name="Squina F.M."/>
            <person name="Sun H."/>
            <person name="Susca A."/>
            <person name="Todd R.B."/>
            <person name="Tsang A."/>
            <person name="Unkles S.E."/>
            <person name="van de Wiele N."/>
            <person name="van Rossen-Uffink D."/>
            <person name="Oliveira J.V."/>
            <person name="Vesth T.C."/>
            <person name="Visser J."/>
            <person name="Yu J.-H."/>
            <person name="Zhou M."/>
            <person name="Andersen M.R."/>
            <person name="Archer D.B."/>
            <person name="Baker S.E."/>
            <person name="Benoit I."/>
            <person name="Brakhage A.A."/>
            <person name="Braus G.H."/>
            <person name="Fischer R."/>
            <person name="Frisvad J.C."/>
            <person name="Goldman G.H."/>
            <person name="Houbraken J."/>
            <person name="Oakley B."/>
            <person name="Pocsi I."/>
            <person name="Scazzocchio C."/>
            <person name="Seiboth B."/>
            <person name="vanKuyk P.A."/>
            <person name="Wortman J."/>
            <person name="Dyer P.S."/>
            <person name="Grigoriev I.V."/>
        </authorList>
    </citation>
    <scope>NUCLEOTIDE SEQUENCE [LARGE SCALE GENOMIC DNA]</scope>
    <source>
        <strain evidence="2">CBS 101740 / IMI 381727 / IBT 21946</strain>
    </source>
</reference>
<sequence length="124" mass="13964">MVAVQMSSTSGLHVAIYHNDGGVYKHWSLFLDGPTKLDKTLNSDARDSADLLELVHLCDVETSDINAIKDAAKMTIHNETPSYICQDYVLETLDDLVERGIIDAYNAECRKNRMILERKQEGLH</sequence>
<name>A0A1L9UPR8_ASPBC</name>
<keyword evidence="2" id="KW-1185">Reference proteome</keyword>
<dbReference type="OMA" id="APIHNEY"/>
<organism evidence="1 2">
    <name type="scientific">Aspergillus brasiliensis (strain CBS 101740 / IMI 381727 / IBT 21946)</name>
    <dbReference type="NCBI Taxonomy" id="767769"/>
    <lineage>
        <taxon>Eukaryota</taxon>
        <taxon>Fungi</taxon>
        <taxon>Dikarya</taxon>
        <taxon>Ascomycota</taxon>
        <taxon>Pezizomycotina</taxon>
        <taxon>Eurotiomycetes</taxon>
        <taxon>Eurotiomycetidae</taxon>
        <taxon>Eurotiales</taxon>
        <taxon>Aspergillaceae</taxon>
        <taxon>Aspergillus</taxon>
        <taxon>Aspergillus subgen. Circumdati</taxon>
    </lineage>
</organism>
<dbReference type="GeneID" id="93581725"/>